<keyword evidence="4" id="KW-1185">Reference proteome</keyword>
<name>A0A330HQU5_9HYPH</name>
<dbReference type="Proteomes" id="UP000251558">
    <property type="component" value="Unassembled WGS sequence"/>
</dbReference>
<reference evidence="3 4" key="2">
    <citation type="submission" date="2018-07" db="EMBL/GenBank/DDBJ databases">
        <title>Diversity of Mesorhizobium strains in Brazil.</title>
        <authorList>
            <person name="Helene L.C.F."/>
            <person name="Dall'Agnol R."/>
            <person name="Delamuta J.R.M."/>
            <person name="Hungria M."/>
        </authorList>
    </citation>
    <scope>NUCLEOTIDE SEQUENCE [LARGE SCALE GENOMIC DNA]</scope>
    <source>
        <strain evidence="3 4">AC99b</strain>
    </source>
</reference>
<dbReference type="EMBL" id="QMBP01000009">
    <property type="protein sequence ID" value="RAZ89039.1"/>
    <property type="molecule type" value="Genomic_DNA"/>
</dbReference>
<evidence type="ECO:0000313" key="3">
    <source>
        <dbReference type="EMBL" id="RAZ89039.1"/>
    </source>
</evidence>
<comment type="caution">
    <text evidence="3">The sequence shown here is derived from an EMBL/GenBank/DDBJ whole genome shotgun (WGS) entry which is preliminary data.</text>
</comment>
<gene>
    <name evidence="3" type="ORF">DPM33_18845</name>
</gene>
<dbReference type="InterPro" id="IPR008613">
    <property type="entry name" value="Excalibur_Ca-bd_domain"/>
</dbReference>
<feature type="compositionally biased region" description="Polar residues" evidence="1">
    <location>
        <begin position="7"/>
        <end position="19"/>
    </location>
</feature>
<evidence type="ECO:0000313" key="4">
    <source>
        <dbReference type="Proteomes" id="UP000251558"/>
    </source>
</evidence>
<feature type="domain" description="Excalibur calcium-binding" evidence="2">
    <location>
        <begin position="119"/>
        <end position="151"/>
    </location>
</feature>
<reference evidence="4" key="1">
    <citation type="submission" date="2018-06" db="EMBL/GenBank/DDBJ databases">
        <authorList>
            <person name="Helene L.C."/>
            <person name="Dall'Agnol R."/>
            <person name="Delamuta J.R."/>
            <person name="Hungria M."/>
        </authorList>
    </citation>
    <scope>NUCLEOTIDE SEQUENCE [LARGE SCALE GENOMIC DNA]</scope>
    <source>
        <strain evidence="4">AC99b</strain>
    </source>
</reference>
<evidence type="ECO:0000256" key="1">
    <source>
        <dbReference type="SAM" id="MobiDB-lite"/>
    </source>
</evidence>
<proteinExistence type="predicted"/>
<organism evidence="3 4">
    <name type="scientific">Mesorhizobium hawassense</name>
    <dbReference type="NCBI Taxonomy" id="1209954"/>
    <lineage>
        <taxon>Bacteria</taxon>
        <taxon>Pseudomonadati</taxon>
        <taxon>Pseudomonadota</taxon>
        <taxon>Alphaproteobacteria</taxon>
        <taxon>Hyphomicrobiales</taxon>
        <taxon>Phyllobacteriaceae</taxon>
        <taxon>Mesorhizobium</taxon>
    </lineage>
</organism>
<evidence type="ECO:0000259" key="2">
    <source>
        <dbReference type="Pfam" id="PF05901"/>
    </source>
</evidence>
<sequence length="158" mass="17009">MAHWPSAQKTPSTMVQPSQDRGGRRIDNWPAGLAIGPRSPGLRCKIHVPTSLLSRPRSVADAFVGGRKALVLLRSPRILFGLAVALALAAFAWEKHSAPQVPPLPSGSINRSCEPVLKCAQMLSCEDATWHLHNCPWGKTLDGDGNGLACETICRIQS</sequence>
<dbReference type="OrthoDB" id="9805504at2"/>
<feature type="region of interest" description="Disordered" evidence="1">
    <location>
        <begin position="1"/>
        <end position="27"/>
    </location>
</feature>
<accession>A0A330HQU5</accession>
<dbReference type="Pfam" id="PF05901">
    <property type="entry name" value="Excalibur"/>
    <property type="match status" value="1"/>
</dbReference>
<dbReference type="AlphaFoldDB" id="A0A330HQU5"/>
<protein>
    <recommendedName>
        <fullName evidence="2">Excalibur calcium-binding domain-containing protein</fullName>
    </recommendedName>
</protein>